<dbReference type="SUPFAM" id="SSF140693">
    <property type="entry name" value="IpaD-like"/>
    <property type="match status" value="1"/>
</dbReference>
<dbReference type="AlphaFoldDB" id="A0AAU6TUC3"/>
<evidence type="ECO:0008006" key="2">
    <source>
        <dbReference type="Google" id="ProtNLM"/>
    </source>
</evidence>
<accession>A0AAU6TUC3</accession>
<dbReference type="EMBL" id="CP095362">
    <property type="protein sequence ID" value="XAG65057.1"/>
    <property type="molecule type" value="Genomic_DNA"/>
</dbReference>
<protein>
    <recommendedName>
        <fullName evidence="2">Flagellar hook-associated protein 1</fullName>
    </recommendedName>
</protein>
<evidence type="ECO:0000313" key="1">
    <source>
        <dbReference type="EMBL" id="XAG65057.1"/>
    </source>
</evidence>
<proteinExistence type="predicted"/>
<reference evidence="1" key="1">
    <citation type="submission" date="2022-03" db="EMBL/GenBank/DDBJ databases">
        <title>Sea Food Isolates.</title>
        <authorList>
            <person name="Li c."/>
        </authorList>
    </citation>
    <scope>NUCLEOTIDE SEQUENCE</scope>
    <source>
        <strain evidence="1">19GA11TI05</strain>
    </source>
</reference>
<organism evidence="1">
    <name type="scientific">bacterium 19GA11TI05</name>
    <dbReference type="NCBI Taxonomy" id="2920688"/>
    <lineage>
        <taxon>Bacteria</taxon>
    </lineage>
</organism>
<sequence length="496" mass="58303">MMRLENGLKINNGVDDFSYDSSLHNNFMRLRVVYDALTVTESIPYDEAVKYIREYYDIVNDSNFKNNIKNKVIMYEECAELIDKTRVIVNRIEQKQIKSMAGRFWEHFYEDKVKQIYSELDRVNYILSDPDTTREQALKELEAYDILMKNRENIKAINNAGDNFSDKIRLINKSIQEYFIIRDMVTFGYFVERMDNVSVYAYDISVKYQREGMNKYVDFYKSVTTKLNTFGDYIGESINDGKQNKVYKRKFYTELYNTMKPYFYYGGSVGHTLYTGSMKIVKVGDDKFNVLVDDKVIEENLSYKDAYGKMEYFFSCHQPVIKGTRLCKLLNPVKDGAGNIIGLEGRVEQFLFPTEFYHFMDFASYEDKLDRINENFDKTFSGNPPVLSSWDRVNEQSIAASSDVEYTKKVLKDNYEEGIYSYFTNDDERKIGSHLYQHDINSINQKIDGAKKGLQLTLDEYTQRYNTINSNYDNMLRTITTMISELAQELKGFLRF</sequence>
<dbReference type="InterPro" id="IPR036708">
    <property type="entry name" value="BipD-like_sf"/>
</dbReference>
<gene>
    <name evidence="1" type="ORF">MRM81_16615</name>
</gene>
<dbReference type="Gene3D" id="1.20.1710.10">
    <property type="entry name" value="IpaD-like"/>
    <property type="match status" value="1"/>
</dbReference>
<name>A0AAU6TUC3_UNCXX</name>